<organism evidence="2 3">
    <name type="scientific">Ganoderma sinense ZZ0214-1</name>
    <dbReference type="NCBI Taxonomy" id="1077348"/>
    <lineage>
        <taxon>Eukaryota</taxon>
        <taxon>Fungi</taxon>
        <taxon>Dikarya</taxon>
        <taxon>Basidiomycota</taxon>
        <taxon>Agaricomycotina</taxon>
        <taxon>Agaricomycetes</taxon>
        <taxon>Polyporales</taxon>
        <taxon>Polyporaceae</taxon>
        <taxon>Ganoderma</taxon>
    </lineage>
</organism>
<feature type="compositionally biased region" description="Basic and acidic residues" evidence="1">
    <location>
        <begin position="154"/>
        <end position="165"/>
    </location>
</feature>
<evidence type="ECO:0000256" key="1">
    <source>
        <dbReference type="SAM" id="MobiDB-lite"/>
    </source>
</evidence>
<feature type="region of interest" description="Disordered" evidence="1">
    <location>
        <begin position="73"/>
        <end position="100"/>
    </location>
</feature>
<comment type="caution">
    <text evidence="2">The sequence shown here is derived from an EMBL/GenBank/DDBJ whole genome shotgun (WGS) entry which is preliminary data.</text>
</comment>
<evidence type="ECO:0000313" key="3">
    <source>
        <dbReference type="Proteomes" id="UP000230002"/>
    </source>
</evidence>
<evidence type="ECO:0000313" key="2">
    <source>
        <dbReference type="EMBL" id="PIL35944.1"/>
    </source>
</evidence>
<dbReference type="AlphaFoldDB" id="A0A2G8SQA5"/>
<dbReference type="EMBL" id="AYKW01000002">
    <property type="protein sequence ID" value="PIL35944.1"/>
    <property type="molecule type" value="Genomic_DNA"/>
</dbReference>
<sequence>MFADTVIAEALATDLRRHSAEKLKVIPNFRDVSIGELRLERMNWCSTRDVMVKEIDAAPGVYPVVWSVKVKPRRPQQEPGASGAQAAAGHATNQSKAGRMIRSQPFEDFIRDEEASISLWTIPLDHACVPNSERCGEMPDPGEGGELEPQTTSHRSEHAPQDPQDIRISKAIRVALDFTMRDGRPMRRTGIVLLKGQKVAIQSNSRVPEDLSSMGWSVRWDNWQWFAGMQVSLIVPMPPSRPVGSGSGSPSDPIDVQDDESRFVVLAWKERMPNSNVEGNVGSDGSIVTMIFKKHDTTSGQSEPVEFTEEEKRAFGIGLSEGDEVRISTVS</sequence>
<protein>
    <submittedName>
        <fullName evidence="2">Uncharacterized protein</fullName>
    </submittedName>
</protein>
<name>A0A2G8SQA5_9APHY</name>
<accession>A0A2G8SQA5</accession>
<reference evidence="2 3" key="1">
    <citation type="journal article" date="2015" name="Sci. Rep.">
        <title>Chromosome-level genome map provides insights into diverse defense mechanisms in the medicinal fungus Ganoderma sinense.</title>
        <authorList>
            <person name="Zhu Y."/>
            <person name="Xu J."/>
            <person name="Sun C."/>
            <person name="Zhou S."/>
            <person name="Xu H."/>
            <person name="Nelson D.R."/>
            <person name="Qian J."/>
            <person name="Song J."/>
            <person name="Luo H."/>
            <person name="Xiang L."/>
            <person name="Li Y."/>
            <person name="Xu Z."/>
            <person name="Ji A."/>
            <person name="Wang L."/>
            <person name="Lu S."/>
            <person name="Hayward A."/>
            <person name="Sun W."/>
            <person name="Li X."/>
            <person name="Schwartz D.C."/>
            <person name="Wang Y."/>
            <person name="Chen S."/>
        </authorList>
    </citation>
    <scope>NUCLEOTIDE SEQUENCE [LARGE SCALE GENOMIC DNA]</scope>
    <source>
        <strain evidence="2 3">ZZ0214-1</strain>
    </source>
</reference>
<proteinExistence type="predicted"/>
<dbReference type="Proteomes" id="UP000230002">
    <property type="component" value="Unassembled WGS sequence"/>
</dbReference>
<gene>
    <name evidence="2" type="ORF">GSI_01604</name>
</gene>
<keyword evidence="3" id="KW-1185">Reference proteome</keyword>
<feature type="region of interest" description="Disordered" evidence="1">
    <location>
        <begin position="131"/>
        <end position="165"/>
    </location>
</feature>
<feature type="compositionally biased region" description="Low complexity" evidence="1">
    <location>
        <begin position="80"/>
        <end position="91"/>
    </location>
</feature>